<dbReference type="NCBIfam" id="TIGR01850">
    <property type="entry name" value="argC"/>
    <property type="match status" value="1"/>
</dbReference>
<dbReference type="eggNOG" id="COG0002">
    <property type="taxonomic scope" value="Bacteria"/>
</dbReference>
<evidence type="ECO:0000256" key="7">
    <source>
        <dbReference type="HAMAP-Rule" id="MF_00150"/>
    </source>
</evidence>
<dbReference type="EMBL" id="HG917868">
    <property type="protein sequence ID" value="CDM69348.1"/>
    <property type="molecule type" value="Genomic_DNA"/>
</dbReference>
<dbReference type="InterPro" id="IPR058924">
    <property type="entry name" value="AGPR_dimerisation_dom"/>
</dbReference>
<proteinExistence type="inferred from homology"/>
<evidence type="ECO:0000256" key="2">
    <source>
        <dbReference type="ARBA" id="ARBA00022571"/>
    </source>
</evidence>
<dbReference type="InterPro" id="IPR050085">
    <property type="entry name" value="AGPR"/>
</dbReference>
<evidence type="ECO:0000313" key="11">
    <source>
        <dbReference type="Proteomes" id="UP000019426"/>
    </source>
</evidence>
<dbReference type="InterPro" id="IPR023013">
    <property type="entry name" value="AGPR_AS"/>
</dbReference>
<feature type="active site" evidence="7 8">
    <location>
        <position position="149"/>
    </location>
</feature>
<protein>
    <recommendedName>
        <fullName evidence="7">N-acetyl-gamma-glutamyl-phosphate reductase</fullName>
        <shortName evidence="7">AGPR</shortName>
        <ecNumber evidence="7">1.2.1.38</ecNumber>
    </recommendedName>
    <alternativeName>
        <fullName evidence="7">N-acetyl-glutamate semialdehyde dehydrogenase</fullName>
        <shortName evidence="7">NAGSA dehydrogenase</shortName>
    </alternativeName>
</protein>
<comment type="catalytic activity">
    <reaction evidence="6 7">
        <text>N-acetyl-L-glutamate 5-semialdehyde + phosphate + NADP(+) = N-acetyl-L-glutamyl 5-phosphate + NADPH + H(+)</text>
        <dbReference type="Rhea" id="RHEA:21588"/>
        <dbReference type="ChEBI" id="CHEBI:15378"/>
        <dbReference type="ChEBI" id="CHEBI:29123"/>
        <dbReference type="ChEBI" id="CHEBI:43474"/>
        <dbReference type="ChEBI" id="CHEBI:57783"/>
        <dbReference type="ChEBI" id="CHEBI:57936"/>
        <dbReference type="ChEBI" id="CHEBI:58349"/>
        <dbReference type="EC" id="1.2.1.38"/>
    </reaction>
</comment>
<dbReference type="Gene3D" id="3.30.360.10">
    <property type="entry name" value="Dihydrodipicolinate Reductase, domain 2"/>
    <property type="match status" value="1"/>
</dbReference>
<dbReference type="Gene3D" id="3.40.50.720">
    <property type="entry name" value="NAD(P)-binding Rossmann-like Domain"/>
    <property type="match status" value="1"/>
</dbReference>
<feature type="domain" description="Semialdehyde dehydrogenase NAD-binding" evidence="9">
    <location>
        <begin position="3"/>
        <end position="141"/>
    </location>
</feature>
<dbReference type="EC" id="1.2.1.38" evidence="7"/>
<evidence type="ECO:0000259" key="9">
    <source>
        <dbReference type="SMART" id="SM00859"/>
    </source>
</evidence>
<name>W6RY11_9CLOT</name>
<dbReference type="Proteomes" id="UP000019426">
    <property type="component" value="Chromosome M2/40_rep1"/>
</dbReference>
<comment type="function">
    <text evidence="7">Catalyzes the NADPH-dependent reduction of N-acetyl-5-glutamyl phosphate to yield N-acetyl-L-glutamate 5-semialdehyde.</text>
</comment>
<dbReference type="CDD" id="cd23934">
    <property type="entry name" value="AGPR_1_C"/>
    <property type="match status" value="1"/>
</dbReference>
<comment type="similarity">
    <text evidence="7">Belongs to the NAGSA dehydrogenase family. Type 1 subfamily.</text>
</comment>
<dbReference type="FunFam" id="3.30.360.10:FF:000014">
    <property type="entry name" value="N-acetyl-gamma-glutamyl-phosphate reductase"/>
    <property type="match status" value="1"/>
</dbReference>
<keyword evidence="3 7" id="KW-0028">Amino-acid biosynthesis</keyword>
<dbReference type="STRING" id="1216932.CM240_2205"/>
<dbReference type="AlphaFoldDB" id="W6RY11"/>
<dbReference type="InterPro" id="IPR000706">
    <property type="entry name" value="AGPR_type-1"/>
</dbReference>
<evidence type="ECO:0000256" key="1">
    <source>
        <dbReference type="ARBA" id="ARBA00004862"/>
    </source>
</evidence>
<dbReference type="GO" id="GO:0070401">
    <property type="term" value="F:NADP+ binding"/>
    <property type="evidence" value="ECO:0007669"/>
    <property type="project" value="InterPro"/>
</dbReference>
<dbReference type="KEGG" id="clt:CM240_2205"/>
<dbReference type="Pfam" id="PF01118">
    <property type="entry name" value="Semialdhyde_dh"/>
    <property type="match status" value="1"/>
</dbReference>
<dbReference type="CDD" id="cd17895">
    <property type="entry name" value="AGPR_1_N"/>
    <property type="match status" value="1"/>
</dbReference>
<evidence type="ECO:0000256" key="3">
    <source>
        <dbReference type="ARBA" id="ARBA00022605"/>
    </source>
</evidence>
<dbReference type="GO" id="GO:0006526">
    <property type="term" value="P:L-arginine biosynthetic process"/>
    <property type="evidence" value="ECO:0007669"/>
    <property type="project" value="UniProtKB-UniRule"/>
</dbReference>
<dbReference type="HOGENOM" id="CLU_006384_0_1_9"/>
<comment type="subcellular location">
    <subcellularLocation>
        <location evidence="7">Cytoplasm</location>
    </subcellularLocation>
</comment>
<organism evidence="10 11">
    <name type="scientific">Clostridium bornimense</name>
    <dbReference type="NCBI Taxonomy" id="1216932"/>
    <lineage>
        <taxon>Bacteria</taxon>
        <taxon>Bacillati</taxon>
        <taxon>Bacillota</taxon>
        <taxon>Clostridia</taxon>
        <taxon>Eubacteriales</taxon>
        <taxon>Clostridiaceae</taxon>
        <taxon>Clostridium</taxon>
    </lineage>
</organism>
<evidence type="ECO:0000256" key="8">
    <source>
        <dbReference type="PROSITE-ProRule" id="PRU10010"/>
    </source>
</evidence>
<dbReference type="InterPro" id="IPR000534">
    <property type="entry name" value="Semialdehyde_DH_NAD-bd"/>
</dbReference>
<dbReference type="HAMAP" id="MF_00150">
    <property type="entry name" value="ArgC_type1"/>
    <property type="match status" value="1"/>
</dbReference>
<dbReference type="SUPFAM" id="SSF55347">
    <property type="entry name" value="Glyceraldehyde-3-phosphate dehydrogenase-like, C-terminal domain"/>
    <property type="match status" value="1"/>
</dbReference>
<evidence type="ECO:0000256" key="6">
    <source>
        <dbReference type="ARBA" id="ARBA00050557"/>
    </source>
</evidence>
<sequence length="343" mass="38158">MIRIGIFGATGYVGLSLMTLLKNHKEAEVVFGHSNNYAGKMYKEVFRGCNSELILSTFDQCLDKLKEVDVVFLALPHGISFKVVEEAMKHNVKVIEMGGDYRLDDPLEYEKWYGVKHTSLEYLKEAVYGLPEINKDKIKEARILANPGCYATASSLGLLPIISAGLCDTKTIVVDGKSGTSGAGRGGSVDNIFSEINENFKAYKVACHRHTPEIEQVLNTKSKNEVKLTFVPQLVPMTRGILITAYVDLTADIKEEKIFDLYKDFYKDAKFVEVIEEIPQTKWSKNTNMAYISVRKDSRTNKLIIISVIDNLVKGAAGQGIQNMNIMFGIPEDTGLDDLAVLP</sequence>
<dbReference type="SMART" id="SM00859">
    <property type="entry name" value="Semialdhyde_dh"/>
    <property type="match status" value="1"/>
</dbReference>
<evidence type="ECO:0000256" key="5">
    <source>
        <dbReference type="ARBA" id="ARBA00023002"/>
    </source>
</evidence>
<keyword evidence="5 7" id="KW-0560">Oxidoreductase</keyword>
<dbReference type="PANTHER" id="PTHR32338:SF10">
    <property type="entry name" value="N-ACETYL-GAMMA-GLUTAMYL-PHOSPHATE REDUCTASE, CHLOROPLASTIC-RELATED"/>
    <property type="match status" value="1"/>
</dbReference>
<dbReference type="GO" id="GO:0003942">
    <property type="term" value="F:N-acetyl-gamma-glutamyl-phosphate reductase activity"/>
    <property type="evidence" value="ECO:0007669"/>
    <property type="project" value="UniProtKB-UniRule"/>
</dbReference>
<dbReference type="InterPro" id="IPR036291">
    <property type="entry name" value="NAD(P)-bd_dom_sf"/>
</dbReference>
<dbReference type="PROSITE" id="PS01224">
    <property type="entry name" value="ARGC"/>
    <property type="match status" value="1"/>
</dbReference>
<accession>W6RY11</accession>
<dbReference type="GO" id="GO:0051287">
    <property type="term" value="F:NAD binding"/>
    <property type="evidence" value="ECO:0007669"/>
    <property type="project" value="InterPro"/>
</dbReference>
<comment type="pathway">
    <text evidence="1 7">Amino-acid biosynthesis; L-arginine biosynthesis; N(2)-acetyl-L-ornithine from L-glutamate: step 3/4.</text>
</comment>
<gene>
    <name evidence="7 10" type="primary">argC</name>
    <name evidence="10" type="ORF">CM240_2205</name>
</gene>
<reference evidence="10 11" key="1">
    <citation type="submission" date="2013-11" db="EMBL/GenBank/DDBJ databases">
        <title>Complete genome sequence of Clostridum sp. M2/40.</title>
        <authorList>
            <person name="Wibberg D."/>
            <person name="Puehler A."/>
            <person name="Schlueter A."/>
        </authorList>
    </citation>
    <scope>NUCLEOTIDE SEQUENCE [LARGE SCALE GENOMIC DNA]</scope>
    <source>
        <strain evidence="11">M2/40</strain>
    </source>
</reference>
<dbReference type="GO" id="GO:0005737">
    <property type="term" value="C:cytoplasm"/>
    <property type="evidence" value="ECO:0007669"/>
    <property type="project" value="UniProtKB-SubCell"/>
</dbReference>
<dbReference type="Pfam" id="PF22698">
    <property type="entry name" value="Semialdhyde_dhC_1"/>
    <property type="match status" value="1"/>
</dbReference>
<dbReference type="PATRIC" id="fig|1216932.3.peg.2189"/>
<keyword evidence="7" id="KW-0963">Cytoplasm</keyword>
<keyword evidence="11" id="KW-1185">Reference proteome</keyword>
<evidence type="ECO:0000256" key="4">
    <source>
        <dbReference type="ARBA" id="ARBA00022857"/>
    </source>
</evidence>
<dbReference type="SUPFAM" id="SSF51735">
    <property type="entry name" value="NAD(P)-binding Rossmann-fold domains"/>
    <property type="match status" value="1"/>
</dbReference>
<keyword evidence="4 7" id="KW-0521">NADP</keyword>
<dbReference type="OrthoDB" id="9801289at2"/>
<evidence type="ECO:0000313" key="10">
    <source>
        <dbReference type="EMBL" id="CDM69348.1"/>
    </source>
</evidence>
<keyword evidence="2 7" id="KW-0055">Arginine biosynthesis</keyword>
<dbReference type="RefSeq" id="WP_044039084.1">
    <property type="nucleotide sequence ID" value="NZ_HG917868.1"/>
</dbReference>
<dbReference type="PANTHER" id="PTHR32338">
    <property type="entry name" value="N-ACETYL-GAMMA-GLUTAMYL-PHOSPHATE REDUCTASE, CHLOROPLASTIC-RELATED-RELATED"/>
    <property type="match status" value="1"/>
</dbReference>
<dbReference type="UniPathway" id="UPA00068">
    <property type="reaction ID" value="UER00108"/>
</dbReference>